<organism evidence="8 9">
    <name type="scientific">Streptomyces rubellomurinus (strain ATCC 31215)</name>
    <dbReference type="NCBI Taxonomy" id="359131"/>
    <lineage>
        <taxon>Bacteria</taxon>
        <taxon>Bacillati</taxon>
        <taxon>Actinomycetota</taxon>
        <taxon>Actinomycetes</taxon>
        <taxon>Kitasatosporales</taxon>
        <taxon>Streptomycetaceae</taxon>
        <taxon>Streptomyces</taxon>
    </lineage>
</organism>
<dbReference type="Pfam" id="PF06769">
    <property type="entry name" value="YoeB_toxin"/>
    <property type="match status" value="1"/>
</dbReference>
<protein>
    <recommendedName>
        <fullName evidence="7">Endoribonuclease YoeB</fullName>
    </recommendedName>
    <alternativeName>
        <fullName evidence="6">Putative mRNA interferase YoeB</fullName>
    </alternativeName>
</protein>
<dbReference type="NCBIfam" id="TIGR02116">
    <property type="entry name" value="toxin_Txe_YoeB"/>
    <property type="match status" value="1"/>
</dbReference>
<keyword evidence="5" id="KW-0378">Hydrolase</keyword>
<evidence type="ECO:0000256" key="2">
    <source>
        <dbReference type="ARBA" id="ARBA00022649"/>
    </source>
</evidence>
<dbReference type="SUPFAM" id="SSF143011">
    <property type="entry name" value="RelE-like"/>
    <property type="match status" value="1"/>
</dbReference>
<gene>
    <name evidence="8" type="ORF">VM95_17235</name>
</gene>
<evidence type="ECO:0000256" key="4">
    <source>
        <dbReference type="ARBA" id="ARBA00022759"/>
    </source>
</evidence>
<dbReference type="EMBL" id="JZKH01000032">
    <property type="protein sequence ID" value="KJS61037.1"/>
    <property type="molecule type" value="Genomic_DNA"/>
</dbReference>
<dbReference type="Gene3D" id="3.30.2310.20">
    <property type="entry name" value="RelE-like"/>
    <property type="match status" value="1"/>
</dbReference>
<accession>A0A0F2TH60</accession>
<evidence type="ECO:0000256" key="3">
    <source>
        <dbReference type="ARBA" id="ARBA00022722"/>
    </source>
</evidence>
<reference evidence="8 9" key="1">
    <citation type="submission" date="2015-02" db="EMBL/GenBank/DDBJ databases">
        <authorList>
            <person name="Ju K.-S."/>
            <person name="Doroghazi J.R."/>
            <person name="Metcalf W."/>
        </authorList>
    </citation>
    <scope>NUCLEOTIDE SEQUENCE [LARGE SCALE GENOMIC DNA]</scope>
    <source>
        <strain evidence="8 9">ATCC 31215</strain>
    </source>
</reference>
<name>A0A0F2TH60_STRR3</name>
<dbReference type="AlphaFoldDB" id="A0A0F2TH60"/>
<dbReference type="PATRIC" id="fig|359131.3.peg.4029"/>
<sequence>MRLVFEEQGWEDYTSWLKHDRKMLARLNKLIEDTLRDPFTGIGKPEPLKYHLPGAWSRRIDDEHRLVYLVGHDEIIVLAARYHY</sequence>
<keyword evidence="3" id="KW-0540">Nuclease</keyword>
<dbReference type="GO" id="GO:0045892">
    <property type="term" value="P:negative regulation of DNA-templated transcription"/>
    <property type="evidence" value="ECO:0007669"/>
    <property type="project" value="TreeGrafter"/>
</dbReference>
<dbReference type="InterPro" id="IPR035093">
    <property type="entry name" value="RelE/ParE_toxin_dom_sf"/>
</dbReference>
<dbReference type="GO" id="GO:0006401">
    <property type="term" value="P:RNA catabolic process"/>
    <property type="evidence" value="ECO:0007669"/>
    <property type="project" value="InterPro"/>
</dbReference>
<proteinExistence type="inferred from homology"/>
<evidence type="ECO:0000313" key="8">
    <source>
        <dbReference type="EMBL" id="KJS61037.1"/>
    </source>
</evidence>
<dbReference type="GO" id="GO:0004519">
    <property type="term" value="F:endonuclease activity"/>
    <property type="evidence" value="ECO:0007669"/>
    <property type="project" value="UniProtKB-KW"/>
</dbReference>
<dbReference type="Proteomes" id="UP000033699">
    <property type="component" value="Unassembled WGS sequence"/>
</dbReference>
<keyword evidence="4" id="KW-0255">Endonuclease</keyword>
<dbReference type="InterPro" id="IPR009614">
    <property type="entry name" value="YoeB_toxin"/>
</dbReference>
<dbReference type="RefSeq" id="WP_045697660.1">
    <property type="nucleotide sequence ID" value="NZ_JZKH01000032.1"/>
</dbReference>
<dbReference type="PANTHER" id="PTHR38039:SF1">
    <property type="entry name" value="TOXIN YOEB"/>
    <property type="match status" value="1"/>
</dbReference>
<evidence type="ECO:0000256" key="6">
    <source>
        <dbReference type="ARBA" id="ARBA00030388"/>
    </source>
</evidence>
<evidence type="ECO:0000256" key="7">
    <source>
        <dbReference type="ARBA" id="ARBA00050056"/>
    </source>
</evidence>
<dbReference type="GO" id="GO:0016787">
    <property type="term" value="F:hydrolase activity"/>
    <property type="evidence" value="ECO:0007669"/>
    <property type="project" value="UniProtKB-KW"/>
</dbReference>
<keyword evidence="9" id="KW-1185">Reference proteome</keyword>
<keyword evidence="2" id="KW-1277">Toxin-antitoxin system</keyword>
<evidence type="ECO:0000313" key="9">
    <source>
        <dbReference type="Proteomes" id="UP000033699"/>
    </source>
</evidence>
<comment type="caution">
    <text evidence="8">The sequence shown here is derived from an EMBL/GenBank/DDBJ whole genome shotgun (WGS) entry which is preliminary data.</text>
</comment>
<dbReference type="PANTHER" id="PTHR38039">
    <property type="entry name" value="TOXIN YOEB"/>
    <property type="match status" value="1"/>
</dbReference>
<evidence type="ECO:0000256" key="5">
    <source>
        <dbReference type="ARBA" id="ARBA00022801"/>
    </source>
</evidence>
<comment type="similarity">
    <text evidence="1">Belongs to the YoeB family.</text>
</comment>
<dbReference type="OrthoDB" id="9801102at2"/>
<evidence type="ECO:0000256" key="1">
    <source>
        <dbReference type="ARBA" id="ARBA00008172"/>
    </source>
</evidence>